<accession>W6MVA2</accession>
<dbReference type="PANTHER" id="PTHR43503:SF2">
    <property type="entry name" value="NEGATIVE REGULATOR OF SPORULATION MDS3-RELATED"/>
    <property type="match status" value="1"/>
</dbReference>
<sequence>MAPSDSNASKCYSLRMPNVDSSDPRLRLDVRTGSTSSLVMSRLVVYGGLVIPLELQNLEIETIESELRREFAKKGSSYDEEDIEDYISNEVFSLSLIERKWIYKNVADASQPTPQPRIFHSMLVYNNHCYIQGGLVFNKNTRKFEPTNDFWMFHMLNMTWTKLPSSPSASMSGPIRRYAHHSAYISSLYITGNPSHNGLMFIGGIDSTGRKLSTMEVFDLDENSWKVCTNLHRSISRDNLTLSSGVENLKISDSASDAPTNLSVTSDQSTVLVVPSRTEGETTPTLITIGPSRKELAENPLTSFPLLGNSTGATLPNSEDLGSSKTGSKTIPFNLRYPNMGLFGDNIIICGFLPGEFPISVFIYERMSHRWLRINVFCQHPTWEHRFCKGFVWSSHHKILLMGNRDTSETSPTVQFYNHMICLSLPFVSIFSGDTYVSDAMKPIHTDAALPQINTKFTKKNSIHSQRSQSSFAAYSHYAAPQTKLTSIRSIFPPYAVTLGKSAYSRKSSLYDFEFITADGDRIPVALNVCRKRWGRTFDMILAKGYSRAYDAKKSQPAAQKSSTSSQFAFAGSGNSSKAQSTGMTPHSEEDNPISKTLSSTSQSSRGRHDKEGAPQFRLPFQNSSSEPPKRAASVDPSIRHDSVASQSSSLSQDKETASINSSRSAIPSLNNVPPQPPLPMEPVPRRSSLAVSGMQSSASGISSPRSSMLMSPLTMLKGPNTTMGPAGLSPRGSFSGASGLPAKSPLANIANSGSTSSRATPEVNIEEEENLRPSQDPKLSLRSSVSSQDVAFEAMYIPRKLYLPFSSATVRALAEYLYTGEVNSNWTLVPVVFDLVLVAKFYELPLLQDLILEIVYVIITKKELQLVSKAKELKQKIAEEQLKNPDVIVPDLSKIDKFSGFLSRVDDGRLDLELMKRASKEKRPDRRRSRGSIRSSITTFTSGSSKDDEDSVEPEAAANSSESETLKVSLGLVQQEEKEIDKWPTLMQLASSQAAPCSETVIELILEMGVLSSDNKIITRAINVRAMLKQLTAVTS</sequence>
<dbReference type="GO" id="GO:0005739">
    <property type="term" value="C:mitochondrion"/>
    <property type="evidence" value="ECO:0007669"/>
    <property type="project" value="TreeGrafter"/>
</dbReference>
<feature type="compositionally biased region" description="Polar residues" evidence="1">
    <location>
        <begin position="750"/>
        <end position="760"/>
    </location>
</feature>
<dbReference type="SUPFAM" id="SSF117281">
    <property type="entry name" value="Kelch motif"/>
    <property type="match status" value="1"/>
</dbReference>
<dbReference type="GO" id="GO:0005829">
    <property type="term" value="C:cytosol"/>
    <property type="evidence" value="ECO:0007669"/>
    <property type="project" value="TreeGrafter"/>
</dbReference>
<protein>
    <submittedName>
        <fullName evidence="2">Uncharacterized protein</fullName>
    </submittedName>
</protein>
<keyword evidence="3" id="KW-1185">Reference proteome</keyword>
<proteinExistence type="predicted"/>
<gene>
    <name evidence="2" type="ORF">KUCA_T00002136001</name>
</gene>
<evidence type="ECO:0000256" key="1">
    <source>
        <dbReference type="SAM" id="MobiDB-lite"/>
    </source>
</evidence>
<dbReference type="OrthoDB" id="10001928at2759"/>
<name>W6MVA2_9ASCO</name>
<dbReference type="Pfam" id="PF24681">
    <property type="entry name" value="Kelch_KLHDC2_KLHL20_DRC7"/>
    <property type="match status" value="1"/>
</dbReference>
<feature type="compositionally biased region" description="Polar residues" evidence="1">
    <location>
        <begin position="557"/>
        <end position="585"/>
    </location>
</feature>
<evidence type="ECO:0000313" key="3">
    <source>
        <dbReference type="Proteomes" id="UP000019384"/>
    </source>
</evidence>
<dbReference type="Gene3D" id="2.120.10.80">
    <property type="entry name" value="Kelch-type beta propeller"/>
    <property type="match status" value="1"/>
</dbReference>
<dbReference type="AlphaFoldDB" id="W6MVA2"/>
<feature type="region of interest" description="Disordered" evidence="1">
    <location>
        <begin position="555"/>
        <end position="783"/>
    </location>
</feature>
<dbReference type="HOGENOM" id="CLU_284985_0_0_1"/>
<dbReference type="EMBL" id="HG793126">
    <property type="protein sequence ID" value="CDK26165.1"/>
    <property type="molecule type" value="Genomic_DNA"/>
</dbReference>
<feature type="compositionally biased region" description="Low complexity" evidence="1">
    <location>
        <begin position="693"/>
        <end position="717"/>
    </location>
</feature>
<feature type="compositionally biased region" description="Low complexity" evidence="1">
    <location>
        <begin position="933"/>
        <end position="945"/>
    </location>
</feature>
<reference evidence="2" key="1">
    <citation type="submission" date="2013-12" db="EMBL/GenBank/DDBJ databases">
        <authorList>
            <person name="Genoscope - CEA"/>
        </authorList>
    </citation>
    <scope>NUCLEOTIDE SEQUENCE</scope>
    <source>
        <strain evidence="2">CBS 1993</strain>
    </source>
</reference>
<dbReference type="InterPro" id="IPR015915">
    <property type="entry name" value="Kelch-typ_b-propeller"/>
</dbReference>
<dbReference type="GeneID" id="34519561"/>
<dbReference type="RefSeq" id="XP_022458173.1">
    <property type="nucleotide sequence ID" value="XM_022604387.1"/>
</dbReference>
<feature type="region of interest" description="Disordered" evidence="1">
    <location>
        <begin position="918"/>
        <end position="964"/>
    </location>
</feature>
<feature type="compositionally biased region" description="Low complexity" evidence="1">
    <location>
        <begin position="595"/>
        <end position="605"/>
    </location>
</feature>
<reference evidence="2" key="2">
    <citation type="submission" date="2014-02" db="EMBL/GenBank/DDBJ databases">
        <title>Complete DNA sequence of /Kuraishia capsulata/ illustrates novel genomic features among budding yeasts (/Saccharomycotina/).</title>
        <authorList>
            <person name="Morales L."/>
            <person name="Noel B."/>
            <person name="Porcel B."/>
            <person name="Marcet-Houben M."/>
            <person name="Hullo M-F."/>
            <person name="Sacerdot C."/>
            <person name="Tekaia F."/>
            <person name="Leh-Louis V."/>
            <person name="Despons L."/>
            <person name="Khanna V."/>
            <person name="Aury J-M."/>
            <person name="Barbe V."/>
            <person name="Couloux A."/>
            <person name="Labadie K."/>
            <person name="Pelletier E."/>
            <person name="Souciet J-L."/>
            <person name="Boekhout T."/>
            <person name="Gabaldon T."/>
            <person name="Wincker P."/>
            <person name="Dujon B."/>
        </authorList>
    </citation>
    <scope>NUCLEOTIDE SEQUENCE</scope>
    <source>
        <strain evidence="2">CBS 1993</strain>
    </source>
</reference>
<organism evidence="2 3">
    <name type="scientific">Kuraishia capsulata CBS 1993</name>
    <dbReference type="NCBI Taxonomy" id="1382522"/>
    <lineage>
        <taxon>Eukaryota</taxon>
        <taxon>Fungi</taxon>
        <taxon>Dikarya</taxon>
        <taxon>Ascomycota</taxon>
        <taxon>Saccharomycotina</taxon>
        <taxon>Pichiomycetes</taxon>
        <taxon>Pichiales</taxon>
        <taxon>Pichiaceae</taxon>
        <taxon>Kuraishia</taxon>
    </lineage>
</organism>
<evidence type="ECO:0000313" key="2">
    <source>
        <dbReference type="EMBL" id="CDK26165.1"/>
    </source>
</evidence>
<feature type="compositionally biased region" description="Pro residues" evidence="1">
    <location>
        <begin position="674"/>
        <end position="683"/>
    </location>
</feature>
<dbReference type="STRING" id="1382522.W6MVA2"/>
<dbReference type="GO" id="GO:0045454">
    <property type="term" value="P:cell redox homeostasis"/>
    <property type="evidence" value="ECO:0007669"/>
    <property type="project" value="TreeGrafter"/>
</dbReference>
<dbReference type="Proteomes" id="UP000019384">
    <property type="component" value="Unassembled WGS sequence"/>
</dbReference>
<dbReference type="PANTHER" id="PTHR43503">
    <property type="entry name" value="MCG48959-RELATED"/>
    <property type="match status" value="1"/>
</dbReference>